<dbReference type="Proteomes" id="UP000467841">
    <property type="component" value="Unassembled WGS sequence"/>
</dbReference>
<dbReference type="EMBL" id="CACVBM020001840">
    <property type="protein sequence ID" value="CAA7060822.1"/>
    <property type="molecule type" value="Genomic_DNA"/>
</dbReference>
<proteinExistence type="predicted"/>
<protein>
    <submittedName>
        <fullName evidence="1">Uncharacterized protein</fullName>
    </submittedName>
</protein>
<dbReference type="AlphaFoldDB" id="A0A6D2L5B8"/>
<name>A0A6D2L5B8_9BRAS</name>
<accession>A0A6D2L5B8</accession>
<reference evidence="1" key="1">
    <citation type="submission" date="2020-01" db="EMBL/GenBank/DDBJ databases">
        <authorList>
            <person name="Mishra B."/>
        </authorList>
    </citation>
    <scope>NUCLEOTIDE SEQUENCE [LARGE SCALE GENOMIC DNA]</scope>
</reference>
<comment type="caution">
    <text evidence="1">The sequence shown here is derived from an EMBL/GenBank/DDBJ whole genome shotgun (WGS) entry which is preliminary data.</text>
</comment>
<evidence type="ECO:0000313" key="1">
    <source>
        <dbReference type="EMBL" id="CAA7060822.1"/>
    </source>
</evidence>
<keyword evidence="2" id="KW-1185">Reference proteome</keyword>
<gene>
    <name evidence="1" type="ORF">MERR_LOCUS48058</name>
</gene>
<organism evidence="1 2">
    <name type="scientific">Microthlaspi erraticum</name>
    <dbReference type="NCBI Taxonomy" id="1685480"/>
    <lineage>
        <taxon>Eukaryota</taxon>
        <taxon>Viridiplantae</taxon>
        <taxon>Streptophyta</taxon>
        <taxon>Embryophyta</taxon>
        <taxon>Tracheophyta</taxon>
        <taxon>Spermatophyta</taxon>
        <taxon>Magnoliopsida</taxon>
        <taxon>eudicotyledons</taxon>
        <taxon>Gunneridae</taxon>
        <taxon>Pentapetalae</taxon>
        <taxon>rosids</taxon>
        <taxon>malvids</taxon>
        <taxon>Brassicales</taxon>
        <taxon>Brassicaceae</taxon>
        <taxon>Coluteocarpeae</taxon>
        <taxon>Microthlaspi</taxon>
    </lineage>
</organism>
<evidence type="ECO:0000313" key="2">
    <source>
        <dbReference type="Proteomes" id="UP000467841"/>
    </source>
</evidence>
<dbReference type="OrthoDB" id="1888697at2759"/>
<sequence>MARDQFRVDLDYGEMELRSHRFLSEFDSSAESFISLRRCHRDPYASGFVDTLSDQFSSMSLLRPKPIRIPPPPWSLQGLRSKSLFTATNTSDAGSEVYQRFYYERSKLDPFYELHLSRLRNNESQEERARILQRQATRLQNGGLVHRNGNVLRKSVGTGVYHPLQRPTWETFSSVKKRNQSEKELM</sequence>